<gene>
    <name evidence="1" type="ORF">ACFOGH_15115</name>
</gene>
<accession>A0ABV7J0R4</accession>
<name>A0ABV7J0R4_9RHOB</name>
<keyword evidence="2" id="KW-1185">Reference proteome</keyword>
<evidence type="ECO:0000313" key="2">
    <source>
        <dbReference type="Proteomes" id="UP001595547"/>
    </source>
</evidence>
<dbReference type="EMBL" id="JBHRTO010000001">
    <property type="protein sequence ID" value="MFC3182330.1"/>
    <property type="molecule type" value="Genomic_DNA"/>
</dbReference>
<sequence>MKYRSLDQFLAEGKAALAKGPLALIFAEDAVEVESTIRHHLEAGFVQLALFAPDAIAITAELEAKIHRVPYEAPTVEALVEAVNKVIAAAPGIWLYYCYNAEYLFHPFCESRNIREMLAFHTEERRDAVLSYVVDLYADDLNVFPNAVSLERAHLDKSGYYALGRPDVANHNYPKERQLDFFGGLRWRFEEHIPVPRRKIDRIALFRTKPGLILRPDFTLSDEEYNTYACPWHHNITTAIVSFRTAKALRSNAGSRFDIHDFKWHNSTPFDWHSQQLMDLGLMEPGQWF</sequence>
<reference evidence="2" key="1">
    <citation type="journal article" date="2019" name="Int. J. Syst. Evol. Microbiol.">
        <title>The Global Catalogue of Microorganisms (GCM) 10K type strain sequencing project: providing services to taxonomists for standard genome sequencing and annotation.</title>
        <authorList>
            <consortium name="The Broad Institute Genomics Platform"/>
            <consortium name="The Broad Institute Genome Sequencing Center for Infectious Disease"/>
            <person name="Wu L."/>
            <person name="Ma J."/>
        </authorList>
    </citation>
    <scope>NUCLEOTIDE SEQUENCE [LARGE SCALE GENOMIC DNA]</scope>
    <source>
        <strain evidence="2">KCTC 52039</strain>
    </source>
</reference>
<comment type="caution">
    <text evidence="1">The sequence shown here is derived from an EMBL/GenBank/DDBJ whole genome shotgun (WGS) entry which is preliminary data.</text>
</comment>
<organism evidence="1 2">
    <name type="scientific">Cypionkella sinensis</name>
    <dbReference type="NCBI Taxonomy" id="1756043"/>
    <lineage>
        <taxon>Bacteria</taxon>
        <taxon>Pseudomonadati</taxon>
        <taxon>Pseudomonadota</taxon>
        <taxon>Alphaproteobacteria</taxon>
        <taxon>Rhodobacterales</taxon>
        <taxon>Paracoccaceae</taxon>
        <taxon>Cypionkella</taxon>
    </lineage>
</organism>
<evidence type="ECO:0000313" key="1">
    <source>
        <dbReference type="EMBL" id="MFC3182330.1"/>
    </source>
</evidence>
<protein>
    <submittedName>
        <fullName evidence="1">Uncharacterized protein</fullName>
    </submittedName>
</protein>
<dbReference type="RefSeq" id="WP_380073908.1">
    <property type="nucleotide sequence ID" value="NZ_JBHRTO010000001.1"/>
</dbReference>
<proteinExistence type="predicted"/>
<dbReference type="Proteomes" id="UP001595547">
    <property type="component" value="Unassembled WGS sequence"/>
</dbReference>